<dbReference type="Pfam" id="PF00005">
    <property type="entry name" value="ABC_tran"/>
    <property type="match status" value="1"/>
</dbReference>
<dbReference type="PROSITE" id="PS50928">
    <property type="entry name" value="ABC_TM1"/>
    <property type="match status" value="1"/>
</dbReference>
<evidence type="ECO:0000256" key="10">
    <source>
        <dbReference type="ARBA" id="ARBA00022989"/>
    </source>
</evidence>
<feature type="compositionally biased region" description="Gly residues" evidence="13">
    <location>
        <begin position="260"/>
        <end position="281"/>
    </location>
</feature>
<evidence type="ECO:0000313" key="17">
    <source>
        <dbReference type="Proteomes" id="UP000494329"/>
    </source>
</evidence>
<feature type="transmembrane region" description="Helical" evidence="12">
    <location>
        <begin position="12"/>
        <end position="39"/>
    </location>
</feature>
<proteinExistence type="inferred from homology"/>
<feature type="region of interest" description="Disordered" evidence="13">
    <location>
        <begin position="245"/>
        <end position="282"/>
    </location>
</feature>
<gene>
    <name evidence="16" type="primary">btuD_19</name>
    <name evidence="16" type="ORF">LMG29739_04384</name>
</gene>
<feature type="domain" description="ABC transporter" evidence="14">
    <location>
        <begin position="343"/>
        <end position="587"/>
    </location>
</feature>
<keyword evidence="9 16" id="KW-0067">ATP-binding</keyword>
<keyword evidence="10 12" id="KW-1133">Transmembrane helix</keyword>
<dbReference type="NCBIfam" id="TIGR01726">
    <property type="entry name" value="HEQRo_perm_3TM"/>
    <property type="match status" value="1"/>
</dbReference>
<dbReference type="InterPro" id="IPR010065">
    <property type="entry name" value="AA_ABC_transptr_permease_3TM"/>
</dbReference>
<evidence type="ECO:0000256" key="1">
    <source>
        <dbReference type="ARBA" id="ARBA00004202"/>
    </source>
</evidence>
<keyword evidence="6" id="KW-0997">Cell inner membrane</keyword>
<dbReference type="Pfam" id="PF00528">
    <property type="entry name" value="BPD_transp_1"/>
    <property type="match status" value="1"/>
</dbReference>
<keyword evidence="11 12" id="KW-0472">Membrane</keyword>
<dbReference type="SUPFAM" id="SSF52540">
    <property type="entry name" value="P-loop containing nucleoside triphosphate hydrolases"/>
    <property type="match status" value="1"/>
</dbReference>
<dbReference type="RefSeq" id="WP_246270468.1">
    <property type="nucleotide sequence ID" value="NZ_CADIKF010000038.1"/>
</dbReference>
<name>A0A6J5ED49_9BURK</name>
<dbReference type="InterPro" id="IPR003439">
    <property type="entry name" value="ABC_transporter-like_ATP-bd"/>
</dbReference>
<dbReference type="SUPFAM" id="SSF161098">
    <property type="entry name" value="MetI-like"/>
    <property type="match status" value="1"/>
</dbReference>
<evidence type="ECO:0000256" key="9">
    <source>
        <dbReference type="ARBA" id="ARBA00022840"/>
    </source>
</evidence>
<evidence type="ECO:0000313" key="16">
    <source>
        <dbReference type="EMBL" id="CAB3764550.1"/>
    </source>
</evidence>
<organism evidence="16 17">
    <name type="scientific">Paraburkholderia solisilvae</name>
    <dbReference type="NCBI Taxonomy" id="624376"/>
    <lineage>
        <taxon>Bacteria</taxon>
        <taxon>Pseudomonadati</taxon>
        <taxon>Pseudomonadota</taxon>
        <taxon>Betaproteobacteria</taxon>
        <taxon>Burkholderiales</taxon>
        <taxon>Burkholderiaceae</taxon>
        <taxon>Paraburkholderia</taxon>
    </lineage>
</organism>
<evidence type="ECO:0000256" key="8">
    <source>
        <dbReference type="ARBA" id="ARBA00022741"/>
    </source>
</evidence>
<evidence type="ECO:0000256" key="5">
    <source>
        <dbReference type="ARBA" id="ARBA00022475"/>
    </source>
</evidence>
<keyword evidence="4 12" id="KW-0813">Transport</keyword>
<evidence type="ECO:0000256" key="4">
    <source>
        <dbReference type="ARBA" id="ARBA00022448"/>
    </source>
</evidence>
<dbReference type="CDD" id="cd06261">
    <property type="entry name" value="TM_PBP2"/>
    <property type="match status" value="1"/>
</dbReference>
<dbReference type="SMART" id="SM00382">
    <property type="entry name" value="AAA"/>
    <property type="match status" value="1"/>
</dbReference>
<comment type="subcellular location">
    <subcellularLocation>
        <location evidence="2">Cell inner membrane</location>
        <topology evidence="2">Multi-pass membrane protein</topology>
    </subcellularLocation>
    <subcellularLocation>
        <location evidence="12">Cell membrane</location>
        <topology evidence="12">Multi-pass membrane protein</topology>
    </subcellularLocation>
    <subcellularLocation>
        <location evidence="1">Cell membrane</location>
        <topology evidence="1">Peripheral membrane protein</topology>
    </subcellularLocation>
</comment>
<sequence>MDLFLHYLSLPYLLHGIGFTIAVTVLGLAGGLFVGLVLAAMQLSKVGPLAVIARGYTVIFRGTPLILQLVFAYDALPHIGLKLSAIGAAGLALAANEGPFIAEILRAGVLGVDRGQLLAGQALGMTPAVLLRRVISPQAIRTIVPALGNESVSALKNSSLASVIAVDELTLRSTQLASSTFDFFSIFFASGLMYLVLTGAIALIQLIAEASLDLDRAPSERFARLLPWRRVRDGGDAVTQVLAGGHADGGAQTTPTSAGMGNGADVGNGSGSGNGGSGGGTHEAAAAVEAAMAHAAAVANFDSGAGGLAGPSLPARGPLRLVAPPRLDRTARYAELATRPAAVRVTGLHKRYGRQTVLDRFDLTVQTGEVIALLGPSGSGKSTLLRCINHLEQWDAGQIHVGGRRLGYREDGRPMNARHLANERASVGVGMVFQQFNLFSHLSARENIAGPLRWVHGINAFEADRRAHELLARVGLSHRADALPRHLSGGQQQRVAIARALAPNPRVLLLDEPTSALDPELVGEVLDVIQRLAFEDGLTMIISTHQLRFADQVADRVVFMSGGNVVEQGPAHELLTHPRHPLTTKFLNVMGADTRFEVAP</sequence>
<evidence type="ECO:0000256" key="7">
    <source>
        <dbReference type="ARBA" id="ARBA00022692"/>
    </source>
</evidence>
<dbReference type="EMBL" id="CADIKF010000038">
    <property type="protein sequence ID" value="CAB3764550.1"/>
    <property type="molecule type" value="Genomic_DNA"/>
</dbReference>
<dbReference type="CDD" id="cd03262">
    <property type="entry name" value="ABC_HisP_GlnQ"/>
    <property type="match status" value="1"/>
</dbReference>
<dbReference type="PANTHER" id="PTHR43166">
    <property type="entry name" value="AMINO ACID IMPORT ATP-BINDING PROTEIN"/>
    <property type="match status" value="1"/>
</dbReference>
<dbReference type="InterPro" id="IPR017871">
    <property type="entry name" value="ABC_transporter-like_CS"/>
</dbReference>
<dbReference type="InterPro" id="IPR003593">
    <property type="entry name" value="AAA+_ATPase"/>
</dbReference>
<feature type="domain" description="ABC transmembrane type-1" evidence="15">
    <location>
        <begin position="17"/>
        <end position="205"/>
    </location>
</feature>
<evidence type="ECO:0000256" key="11">
    <source>
        <dbReference type="ARBA" id="ARBA00023136"/>
    </source>
</evidence>
<dbReference type="GO" id="GO:0016887">
    <property type="term" value="F:ATP hydrolysis activity"/>
    <property type="evidence" value="ECO:0007669"/>
    <property type="project" value="InterPro"/>
</dbReference>
<dbReference type="GO" id="GO:0022857">
    <property type="term" value="F:transmembrane transporter activity"/>
    <property type="evidence" value="ECO:0007669"/>
    <property type="project" value="InterPro"/>
</dbReference>
<dbReference type="PROSITE" id="PS50893">
    <property type="entry name" value="ABC_TRANSPORTER_2"/>
    <property type="match status" value="1"/>
</dbReference>
<dbReference type="AlphaFoldDB" id="A0A6J5ED49"/>
<dbReference type="GO" id="GO:0005524">
    <property type="term" value="F:ATP binding"/>
    <property type="evidence" value="ECO:0007669"/>
    <property type="project" value="UniProtKB-KW"/>
</dbReference>
<dbReference type="InterPro" id="IPR000515">
    <property type="entry name" value="MetI-like"/>
</dbReference>
<dbReference type="Gene3D" id="3.40.50.300">
    <property type="entry name" value="P-loop containing nucleotide triphosphate hydrolases"/>
    <property type="match status" value="1"/>
</dbReference>
<accession>A0A6J5ED49</accession>
<evidence type="ECO:0000259" key="14">
    <source>
        <dbReference type="PROSITE" id="PS50893"/>
    </source>
</evidence>
<feature type="transmembrane region" description="Helical" evidence="12">
    <location>
        <begin position="181"/>
        <end position="208"/>
    </location>
</feature>
<keyword evidence="5" id="KW-1003">Cell membrane</keyword>
<dbReference type="Gene3D" id="1.10.3720.10">
    <property type="entry name" value="MetI-like"/>
    <property type="match status" value="1"/>
</dbReference>
<evidence type="ECO:0000256" key="12">
    <source>
        <dbReference type="RuleBase" id="RU363032"/>
    </source>
</evidence>
<evidence type="ECO:0000259" key="15">
    <source>
        <dbReference type="PROSITE" id="PS50928"/>
    </source>
</evidence>
<comment type="similarity">
    <text evidence="3">Belongs to the binding-protein-dependent transport system permease family. HisMQ subfamily.</text>
</comment>
<dbReference type="Proteomes" id="UP000494329">
    <property type="component" value="Unassembled WGS sequence"/>
</dbReference>
<protein>
    <submittedName>
        <fullName evidence="16">Vitamin B12 import ATP-binding protein BtuD</fullName>
    </submittedName>
</protein>
<keyword evidence="7 12" id="KW-0812">Transmembrane</keyword>
<dbReference type="PROSITE" id="PS00211">
    <property type="entry name" value="ABC_TRANSPORTER_1"/>
    <property type="match status" value="1"/>
</dbReference>
<dbReference type="InterPro" id="IPR050086">
    <property type="entry name" value="MetN_ABC_transporter-like"/>
</dbReference>
<keyword evidence="8" id="KW-0547">Nucleotide-binding</keyword>
<evidence type="ECO:0000256" key="6">
    <source>
        <dbReference type="ARBA" id="ARBA00022519"/>
    </source>
</evidence>
<evidence type="ECO:0000256" key="2">
    <source>
        <dbReference type="ARBA" id="ARBA00004429"/>
    </source>
</evidence>
<evidence type="ECO:0000256" key="3">
    <source>
        <dbReference type="ARBA" id="ARBA00010072"/>
    </source>
</evidence>
<evidence type="ECO:0000256" key="13">
    <source>
        <dbReference type="SAM" id="MobiDB-lite"/>
    </source>
</evidence>
<dbReference type="GO" id="GO:0043190">
    <property type="term" value="C:ATP-binding cassette (ABC) transporter complex"/>
    <property type="evidence" value="ECO:0007669"/>
    <property type="project" value="InterPro"/>
</dbReference>
<reference evidence="16 17" key="1">
    <citation type="submission" date="2020-04" db="EMBL/GenBank/DDBJ databases">
        <authorList>
            <person name="De Canck E."/>
        </authorList>
    </citation>
    <scope>NUCLEOTIDE SEQUENCE [LARGE SCALE GENOMIC DNA]</scope>
    <source>
        <strain evidence="16 17">LMG 29739</strain>
    </source>
</reference>
<dbReference type="PANTHER" id="PTHR43166:SF35">
    <property type="entry name" value="L-CYSTINE IMPORT ATP-BINDING PROTEIN TCYN"/>
    <property type="match status" value="1"/>
</dbReference>
<keyword evidence="17" id="KW-1185">Reference proteome</keyword>
<dbReference type="InterPro" id="IPR027417">
    <property type="entry name" value="P-loop_NTPase"/>
</dbReference>
<dbReference type="InterPro" id="IPR035906">
    <property type="entry name" value="MetI-like_sf"/>
</dbReference>